<evidence type="ECO:0000313" key="3">
    <source>
        <dbReference type="EMBL" id="VFK72921.1"/>
    </source>
</evidence>
<name>A0A451ANN4_9GAMM</name>
<protein>
    <submittedName>
        <fullName evidence="2">Uncharacterized protein</fullName>
    </submittedName>
</protein>
<dbReference type="AlphaFoldDB" id="A0A451ANN4"/>
<dbReference type="EMBL" id="CAADFZ010000156">
    <property type="protein sequence ID" value="VFK67676.1"/>
    <property type="molecule type" value="Genomic_DNA"/>
</dbReference>
<evidence type="ECO:0000256" key="1">
    <source>
        <dbReference type="SAM" id="MobiDB-lite"/>
    </source>
</evidence>
<gene>
    <name evidence="2" type="ORF">BECKUNK1418G_GA0071005_11565</name>
    <name evidence="3" type="ORF">BECKUNK1418H_GA0071006_11495</name>
</gene>
<feature type="region of interest" description="Disordered" evidence="1">
    <location>
        <begin position="1"/>
        <end position="21"/>
    </location>
</feature>
<feature type="compositionally biased region" description="Basic and acidic residues" evidence="1">
    <location>
        <begin position="11"/>
        <end position="21"/>
    </location>
</feature>
<organism evidence="2">
    <name type="scientific">Candidatus Kentrum sp. UNK</name>
    <dbReference type="NCBI Taxonomy" id="2126344"/>
    <lineage>
        <taxon>Bacteria</taxon>
        <taxon>Pseudomonadati</taxon>
        <taxon>Pseudomonadota</taxon>
        <taxon>Gammaproteobacteria</taxon>
        <taxon>Candidatus Kentrum</taxon>
    </lineage>
</organism>
<accession>A0A451ANN4</accession>
<evidence type="ECO:0000313" key="2">
    <source>
        <dbReference type="EMBL" id="VFK67676.1"/>
    </source>
</evidence>
<dbReference type="EMBL" id="CAADGD010000149">
    <property type="protein sequence ID" value="VFK72921.1"/>
    <property type="molecule type" value="Genomic_DNA"/>
</dbReference>
<proteinExistence type="predicted"/>
<sequence length="159" mass="18005">MGSPPLFTYRKNKDSEKPGLEIKAHPPSVLARSANMFRNVPVVVTFNLQAIYPRSFISCREHAGISRQNPNGMGLDIGSAFSEFLFFRYVNKNSGKSETSTKTPPLSFQPWRETLVHIPRHQFGFIDAESCLIHSRRSFAKHADDRVIDTCYGNKFSPL</sequence>
<reference evidence="2" key="1">
    <citation type="submission" date="2019-02" db="EMBL/GenBank/DDBJ databases">
        <authorList>
            <person name="Gruber-Vodicka R. H."/>
            <person name="Seah K. B. B."/>
        </authorList>
    </citation>
    <scope>NUCLEOTIDE SEQUENCE</scope>
    <source>
        <strain evidence="3">BECK_BY19</strain>
        <strain evidence="2">BECK_BY8</strain>
    </source>
</reference>